<evidence type="ECO:0000313" key="2">
    <source>
        <dbReference type="Proteomes" id="UP000828390"/>
    </source>
</evidence>
<proteinExistence type="predicted"/>
<name>A0A9D4MF33_DREPO</name>
<dbReference type="EMBL" id="JAIWYP010000002">
    <property type="protein sequence ID" value="KAH3874509.1"/>
    <property type="molecule type" value="Genomic_DNA"/>
</dbReference>
<gene>
    <name evidence="1" type="ORF">DPMN_037754</name>
</gene>
<comment type="caution">
    <text evidence="1">The sequence shown here is derived from an EMBL/GenBank/DDBJ whole genome shotgun (WGS) entry which is preliminary data.</text>
</comment>
<sequence>MEECQKRSWVQIITDMIEEGPTVLLRLPKIRKAIIAHPEPLMWYSKKRVEIELLYLKFMNRRTYCTDEKGVVNESDTILHAIKKTSI</sequence>
<organism evidence="1 2">
    <name type="scientific">Dreissena polymorpha</name>
    <name type="common">Zebra mussel</name>
    <name type="synonym">Mytilus polymorpha</name>
    <dbReference type="NCBI Taxonomy" id="45954"/>
    <lineage>
        <taxon>Eukaryota</taxon>
        <taxon>Metazoa</taxon>
        <taxon>Spiralia</taxon>
        <taxon>Lophotrochozoa</taxon>
        <taxon>Mollusca</taxon>
        <taxon>Bivalvia</taxon>
        <taxon>Autobranchia</taxon>
        <taxon>Heteroconchia</taxon>
        <taxon>Euheterodonta</taxon>
        <taxon>Imparidentia</taxon>
        <taxon>Neoheterodontei</taxon>
        <taxon>Myida</taxon>
        <taxon>Dreissenoidea</taxon>
        <taxon>Dreissenidae</taxon>
        <taxon>Dreissena</taxon>
    </lineage>
</organism>
<dbReference type="AlphaFoldDB" id="A0A9D4MF33"/>
<evidence type="ECO:0000313" key="1">
    <source>
        <dbReference type="EMBL" id="KAH3874509.1"/>
    </source>
</evidence>
<accession>A0A9D4MF33</accession>
<protein>
    <submittedName>
        <fullName evidence="1">Uncharacterized protein</fullName>
    </submittedName>
</protein>
<reference evidence="1" key="1">
    <citation type="journal article" date="2019" name="bioRxiv">
        <title>The Genome of the Zebra Mussel, Dreissena polymorpha: A Resource for Invasive Species Research.</title>
        <authorList>
            <person name="McCartney M.A."/>
            <person name="Auch B."/>
            <person name="Kono T."/>
            <person name="Mallez S."/>
            <person name="Zhang Y."/>
            <person name="Obille A."/>
            <person name="Becker A."/>
            <person name="Abrahante J.E."/>
            <person name="Garbe J."/>
            <person name="Badalamenti J.P."/>
            <person name="Herman A."/>
            <person name="Mangelson H."/>
            <person name="Liachko I."/>
            <person name="Sullivan S."/>
            <person name="Sone E.D."/>
            <person name="Koren S."/>
            <person name="Silverstein K.A.T."/>
            <person name="Beckman K.B."/>
            <person name="Gohl D.M."/>
        </authorList>
    </citation>
    <scope>NUCLEOTIDE SEQUENCE</scope>
    <source>
        <strain evidence="1">Duluth1</strain>
        <tissue evidence="1">Whole animal</tissue>
    </source>
</reference>
<keyword evidence="2" id="KW-1185">Reference proteome</keyword>
<reference evidence="1" key="2">
    <citation type="submission" date="2020-11" db="EMBL/GenBank/DDBJ databases">
        <authorList>
            <person name="McCartney M.A."/>
            <person name="Auch B."/>
            <person name="Kono T."/>
            <person name="Mallez S."/>
            <person name="Becker A."/>
            <person name="Gohl D.M."/>
            <person name="Silverstein K.A.T."/>
            <person name="Koren S."/>
            <person name="Bechman K.B."/>
            <person name="Herman A."/>
            <person name="Abrahante J.E."/>
            <person name="Garbe J."/>
        </authorList>
    </citation>
    <scope>NUCLEOTIDE SEQUENCE</scope>
    <source>
        <strain evidence="1">Duluth1</strain>
        <tissue evidence="1">Whole animal</tissue>
    </source>
</reference>
<dbReference type="Proteomes" id="UP000828390">
    <property type="component" value="Unassembled WGS sequence"/>
</dbReference>